<dbReference type="NCBIfam" id="NF003210">
    <property type="entry name" value="PRK04172.1"/>
    <property type="match status" value="1"/>
</dbReference>
<dbReference type="OrthoDB" id="238316at2759"/>
<dbReference type="OMA" id="QIEGWVM"/>
<dbReference type="GO" id="GO:0009328">
    <property type="term" value="C:phenylalanine-tRNA ligase complex"/>
    <property type="evidence" value="ECO:0007669"/>
    <property type="project" value="TreeGrafter"/>
</dbReference>
<feature type="domain" description="Aminoacyl-transfer RNA synthetases class-II family profile" evidence="12">
    <location>
        <begin position="266"/>
        <end position="502"/>
    </location>
</feature>
<dbReference type="EC" id="6.1.1.20" evidence="3"/>
<dbReference type="NCBIfam" id="TIGR00468">
    <property type="entry name" value="pheS"/>
    <property type="match status" value="1"/>
</dbReference>
<reference evidence="13 14" key="1">
    <citation type="journal article" date="2012" name="MBio">
        <title>Comparative genome analysis of three eukaryotic parasites with differing abilities to transform leukocytes reveals key mediators of Theileria-induced leukocyte transformation.</title>
        <authorList>
            <person name="Hayashida K."/>
            <person name="Hara Y."/>
            <person name="Abe T."/>
            <person name="Yamasaki C."/>
            <person name="Toyoda A."/>
            <person name="Kosuge T."/>
            <person name="Suzuki Y."/>
            <person name="Sato Y."/>
            <person name="Kawashima S."/>
            <person name="Katayama T."/>
            <person name="Wakaguri H."/>
            <person name="Inoue N."/>
            <person name="Homma K."/>
            <person name="Tada-Umezaki M."/>
            <person name="Yagi Y."/>
            <person name="Fujii Y."/>
            <person name="Habara T."/>
            <person name="Kanehisa M."/>
            <person name="Watanabe H."/>
            <person name="Ito K."/>
            <person name="Gojobori T."/>
            <person name="Sugawara H."/>
            <person name="Imanishi T."/>
            <person name="Weir W."/>
            <person name="Gardner M."/>
            <person name="Pain A."/>
            <person name="Shiels B."/>
            <person name="Hattori M."/>
            <person name="Nene V."/>
            <person name="Sugimoto C."/>
        </authorList>
    </citation>
    <scope>NUCLEOTIDE SEQUENCE [LARGE SCALE GENOMIC DNA]</scope>
    <source>
        <strain evidence="13 14">Shintoku</strain>
    </source>
</reference>
<dbReference type="PROSITE" id="PS50862">
    <property type="entry name" value="AA_TRNA_LIGASE_II"/>
    <property type="match status" value="1"/>
</dbReference>
<evidence type="ECO:0000256" key="3">
    <source>
        <dbReference type="ARBA" id="ARBA00012814"/>
    </source>
</evidence>
<dbReference type="Pfam" id="PF01409">
    <property type="entry name" value="tRNA-synt_2d"/>
    <property type="match status" value="1"/>
</dbReference>
<name>J4DAE8_THEOR</name>
<keyword evidence="14" id="KW-1185">Reference proteome</keyword>
<dbReference type="PANTHER" id="PTHR11538">
    <property type="entry name" value="PHENYLALANYL-TRNA SYNTHETASE"/>
    <property type="match status" value="1"/>
</dbReference>
<dbReference type="EMBL" id="AP011949">
    <property type="protein sequence ID" value="BAM41930.1"/>
    <property type="molecule type" value="Genomic_DNA"/>
</dbReference>
<evidence type="ECO:0000256" key="7">
    <source>
        <dbReference type="ARBA" id="ARBA00022741"/>
    </source>
</evidence>
<dbReference type="InterPro" id="IPR002319">
    <property type="entry name" value="Phenylalanyl-tRNA_Synthase"/>
</dbReference>
<keyword evidence="10" id="KW-0648">Protein biosynthesis</keyword>
<evidence type="ECO:0000259" key="12">
    <source>
        <dbReference type="PROSITE" id="PS50862"/>
    </source>
</evidence>
<organism evidence="13 14">
    <name type="scientific">Theileria orientalis strain Shintoku</name>
    <dbReference type="NCBI Taxonomy" id="869250"/>
    <lineage>
        <taxon>Eukaryota</taxon>
        <taxon>Sar</taxon>
        <taxon>Alveolata</taxon>
        <taxon>Apicomplexa</taxon>
        <taxon>Aconoidasida</taxon>
        <taxon>Piroplasmida</taxon>
        <taxon>Theileriidae</taxon>
        <taxon>Theileria</taxon>
    </lineage>
</organism>
<gene>
    <name evidence="13" type="ORF">TOT_040000310</name>
</gene>
<comment type="similarity">
    <text evidence="2">Belongs to the class-II aminoacyl-tRNA synthetase family. Phe-tRNA synthetase alpha subunit type 2 subfamily.</text>
</comment>
<accession>J4DAE8</accession>
<evidence type="ECO:0000256" key="5">
    <source>
        <dbReference type="ARBA" id="ARBA00022598"/>
    </source>
</evidence>
<evidence type="ECO:0000313" key="14">
    <source>
        <dbReference type="Proteomes" id="UP000003786"/>
    </source>
</evidence>
<dbReference type="KEGG" id="tot:TOT_040000310"/>
<dbReference type="VEuPathDB" id="PiroplasmaDB:TOT_040000310"/>
<keyword evidence="4" id="KW-0963">Cytoplasm</keyword>
<evidence type="ECO:0000256" key="11">
    <source>
        <dbReference type="ARBA" id="ARBA00023146"/>
    </source>
</evidence>
<dbReference type="InterPro" id="IPR006195">
    <property type="entry name" value="aa-tRNA-synth_II"/>
</dbReference>
<keyword evidence="7" id="KW-0547">Nucleotide-binding</keyword>
<keyword evidence="5" id="KW-0436">Ligase</keyword>
<dbReference type="GO" id="GO:0004826">
    <property type="term" value="F:phenylalanine-tRNA ligase activity"/>
    <property type="evidence" value="ECO:0007669"/>
    <property type="project" value="UniProtKB-EC"/>
</dbReference>
<dbReference type="SUPFAM" id="SSF55681">
    <property type="entry name" value="Class II aaRS and biotin synthetases"/>
    <property type="match status" value="1"/>
</dbReference>
<evidence type="ECO:0000256" key="4">
    <source>
        <dbReference type="ARBA" id="ARBA00022490"/>
    </source>
</evidence>
<dbReference type="Gene3D" id="3.30.930.10">
    <property type="entry name" value="Bira Bifunctional Protein, Domain 2"/>
    <property type="match status" value="1"/>
</dbReference>
<evidence type="ECO:0000256" key="8">
    <source>
        <dbReference type="ARBA" id="ARBA00022840"/>
    </source>
</evidence>
<dbReference type="Gene3D" id="1.10.10.2330">
    <property type="match status" value="1"/>
</dbReference>
<dbReference type="Gene3D" id="1.10.10.2320">
    <property type="match status" value="1"/>
</dbReference>
<evidence type="ECO:0000256" key="2">
    <source>
        <dbReference type="ARBA" id="ARBA00006703"/>
    </source>
</evidence>
<keyword evidence="8" id="KW-0067">ATP-binding</keyword>
<evidence type="ECO:0000256" key="6">
    <source>
        <dbReference type="ARBA" id="ARBA00022723"/>
    </source>
</evidence>
<dbReference type="GO" id="GO:0006432">
    <property type="term" value="P:phenylalanyl-tRNA aminoacylation"/>
    <property type="evidence" value="ECO:0007669"/>
    <property type="project" value="InterPro"/>
</dbReference>
<keyword evidence="9" id="KW-0460">Magnesium</keyword>
<dbReference type="GO" id="GO:0005829">
    <property type="term" value="C:cytosol"/>
    <property type="evidence" value="ECO:0007669"/>
    <property type="project" value="TreeGrafter"/>
</dbReference>
<dbReference type="Proteomes" id="UP000003786">
    <property type="component" value="Chromosome 4"/>
</dbReference>
<dbReference type="GO" id="GO:0046872">
    <property type="term" value="F:metal ion binding"/>
    <property type="evidence" value="ECO:0007669"/>
    <property type="project" value="UniProtKB-KW"/>
</dbReference>
<dbReference type="GO" id="GO:0005524">
    <property type="term" value="F:ATP binding"/>
    <property type="evidence" value="ECO:0007669"/>
    <property type="project" value="UniProtKB-KW"/>
</dbReference>
<protein>
    <recommendedName>
        <fullName evidence="3">phenylalanine--tRNA ligase</fullName>
        <ecNumber evidence="3">6.1.1.20</ecNumber>
    </recommendedName>
</protein>
<evidence type="ECO:0000256" key="9">
    <source>
        <dbReference type="ARBA" id="ARBA00022842"/>
    </source>
</evidence>
<dbReference type="RefSeq" id="XP_009692231.1">
    <property type="nucleotide sequence ID" value="XM_009693936.1"/>
</dbReference>
<dbReference type="PANTHER" id="PTHR11538:SF40">
    <property type="entry name" value="PHENYLALANINE--TRNA LIGASE ALPHA SUBUNIT"/>
    <property type="match status" value="1"/>
</dbReference>
<dbReference type="GeneID" id="20716384"/>
<dbReference type="STRING" id="869250.J4DAE8"/>
<dbReference type="eggNOG" id="KOG2784">
    <property type="taxonomic scope" value="Eukaryota"/>
</dbReference>
<dbReference type="Gene3D" id="3.30.1370.240">
    <property type="match status" value="1"/>
</dbReference>
<sequence length="521" mass="59884">MTTKQEELNLLLAKLDLAFEKKERDEKSGDKSVINTLDVELDHDKVVSGVKSLMSKGYVTLEEHKANFYILTEEGELYAKQGSPEYLLVEYVKNNKDVSLDTAVSNVINGSIGLKKAMKDKYLALDKDKKLSLGSNHPEYDVTKSILFNIITYGKNEEELMSELNKMFENSKKMEGELSDLKKRKLFTTKSAVYYNLRRTNEYKSSVGFQITDLTMELLETGKWQEAGKIEVKMVRSEFKKYNFFSSGKRVNAGDLHPLVHSMYEFRRILTSMGFQELDTSRYLESSFWCFDAMYIPQQHPARDTQDTFFLRDPERVDVKFFDPNHVEDVRAAHGNAAKFNSTGWQYEWSLEESMRTVLRTHVTPCTARKLKQIAEDHQKGIPIQPCRYFAIDKVFRNEATDSTHLCEFHQVEGFVVGFDLGLADLIGIMETFYGAIGISPLKFKPAYNPYTEPSMEIFGFHKLLNTWIEVGNSGIFRPEMLLPMGLPEDLTVIAWGLSLERPTMVNSNIRNIRDLIGCKY</sequence>
<dbReference type="InterPro" id="IPR004529">
    <property type="entry name" value="Phe-tRNA-synth_IIc_asu"/>
</dbReference>
<dbReference type="AlphaFoldDB" id="J4DAE8"/>
<evidence type="ECO:0000313" key="13">
    <source>
        <dbReference type="EMBL" id="BAM41930.1"/>
    </source>
</evidence>
<keyword evidence="6" id="KW-0479">Metal-binding</keyword>
<dbReference type="InterPro" id="IPR045864">
    <property type="entry name" value="aa-tRNA-synth_II/BPL/LPL"/>
</dbReference>
<proteinExistence type="inferred from homology"/>
<evidence type="ECO:0000256" key="1">
    <source>
        <dbReference type="ARBA" id="ARBA00004496"/>
    </source>
</evidence>
<comment type="subcellular location">
    <subcellularLocation>
        <location evidence="1">Cytoplasm</location>
    </subcellularLocation>
</comment>
<evidence type="ECO:0000256" key="10">
    <source>
        <dbReference type="ARBA" id="ARBA00022917"/>
    </source>
</evidence>
<dbReference type="GO" id="GO:0000049">
    <property type="term" value="F:tRNA binding"/>
    <property type="evidence" value="ECO:0007669"/>
    <property type="project" value="InterPro"/>
</dbReference>
<dbReference type="CDD" id="cd00496">
    <property type="entry name" value="PheRS_alpha_core"/>
    <property type="match status" value="1"/>
</dbReference>
<keyword evidence="11 13" id="KW-0030">Aminoacyl-tRNA synthetase</keyword>